<dbReference type="InterPro" id="IPR007014">
    <property type="entry name" value="FUN14"/>
</dbReference>
<keyword evidence="4" id="KW-1133">Transmembrane helix</keyword>
<reference evidence="6 7" key="1">
    <citation type="submission" date="2016-07" db="EMBL/GenBank/DDBJ databases">
        <title>Pervasive Adenine N6-methylation of Active Genes in Fungi.</title>
        <authorList>
            <consortium name="DOE Joint Genome Institute"/>
            <person name="Mondo S.J."/>
            <person name="Dannebaum R.O."/>
            <person name="Kuo R.C."/>
            <person name="Labutti K."/>
            <person name="Haridas S."/>
            <person name="Kuo A."/>
            <person name="Salamov A."/>
            <person name="Ahrendt S.R."/>
            <person name="Lipzen A."/>
            <person name="Sullivan W."/>
            <person name="Andreopoulos W.B."/>
            <person name="Clum A."/>
            <person name="Lindquist E."/>
            <person name="Daum C."/>
            <person name="Ramamoorthy G.K."/>
            <person name="Gryganskyi A."/>
            <person name="Culley D."/>
            <person name="Magnuson J.K."/>
            <person name="James T.Y."/>
            <person name="O'Malley M.A."/>
            <person name="Stajich J.E."/>
            <person name="Spatafora J.W."/>
            <person name="Visel A."/>
            <person name="Grigoriev I.V."/>
        </authorList>
    </citation>
    <scope>NUCLEOTIDE SEQUENCE [LARGE SCALE GENOMIC DNA]</scope>
    <source>
        <strain evidence="6 7">JEL800</strain>
    </source>
</reference>
<evidence type="ECO:0000313" key="7">
    <source>
        <dbReference type="Proteomes" id="UP000193642"/>
    </source>
</evidence>
<evidence type="ECO:0000256" key="1">
    <source>
        <dbReference type="ARBA" id="ARBA00004370"/>
    </source>
</evidence>
<comment type="caution">
    <text evidence="6">The sequence shown here is derived from an EMBL/GenBank/DDBJ whole genome shotgun (WGS) entry which is preliminary data.</text>
</comment>
<evidence type="ECO:0000256" key="3">
    <source>
        <dbReference type="ARBA" id="ARBA00022692"/>
    </source>
</evidence>
<proteinExistence type="inferred from homology"/>
<name>A0A1Y2CX85_9FUNG</name>
<protein>
    <recommendedName>
        <fullName evidence="8">FUN14-domain-containing protein</fullName>
    </recommendedName>
</protein>
<dbReference type="STRING" id="329046.A0A1Y2CX85"/>
<evidence type="ECO:0000256" key="2">
    <source>
        <dbReference type="ARBA" id="ARBA00009160"/>
    </source>
</evidence>
<sequence length="135" mass="14215">MTTSTPAPAAPKKDDGAVVPSFSFGTHPADFQEISVATLLGACSGFACKKFAKGAGLAIGVGFMSLQALHYSGYAKVDWNKIENSITKGIDMDGDGKITQNDLKLVSYRLIHNLTMDLPSAGGFAAAFFLGFRYG</sequence>
<dbReference type="PANTHER" id="PTHR21346">
    <property type="entry name" value="FUN14 DOMAIN CONTAINING"/>
    <property type="match status" value="1"/>
</dbReference>
<evidence type="ECO:0000256" key="4">
    <source>
        <dbReference type="ARBA" id="ARBA00022989"/>
    </source>
</evidence>
<keyword evidence="3" id="KW-0812">Transmembrane</keyword>
<evidence type="ECO:0000256" key="5">
    <source>
        <dbReference type="ARBA" id="ARBA00023136"/>
    </source>
</evidence>
<keyword evidence="7" id="KW-1185">Reference proteome</keyword>
<dbReference type="OrthoDB" id="163794at2759"/>
<dbReference type="PANTHER" id="PTHR21346:SF10">
    <property type="entry name" value="TRANSMEMBRANE PROTEIN"/>
    <property type="match status" value="1"/>
</dbReference>
<comment type="similarity">
    <text evidence="2">Belongs to the FUN14 family.</text>
</comment>
<keyword evidence="5" id="KW-0472">Membrane</keyword>
<evidence type="ECO:0008006" key="8">
    <source>
        <dbReference type="Google" id="ProtNLM"/>
    </source>
</evidence>
<gene>
    <name evidence="6" type="ORF">BCR33DRAFT_712659</name>
</gene>
<dbReference type="GO" id="GO:0016020">
    <property type="term" value="C:membrane"/>
    <property type="evidence" value="ECO:0007669"/>
    <property type="project" value="UniProtKB-SubCell"/>
</dbReference>
<dbReference type="Pfam" id="PF04930">
    <property type="entry name" value="FUN14"/>
    <property type="match status" value="1"/>
</dbReference>
<dbReference type="Proteomes" id="UP000193642">
    <property type="component" value="Unassembled WGS sequence"/>
</dbReference>
<accession>A0A1Y2CX85</accession>
<evidence type="ECO:0000313" key="6">
    <source>
        <dbReference type="EMBL" id="ORY51641.1"/>
    </source>
</evidence>
<comment type="subcellular location">
    <subcellularLocation>
        <location evidence="1">Membrane</location>
    </subcellularLocation>
</comment>
<dbReference type="AlphaFoldDB" id="A0A1Y2CX85"/>
<dbReference type="PROSITE" id="PS00018">
    <property type="entry name" value="EF_HAND_1"/>
    <property type="match status" value="1"/>
</dbReference>
<dbReference type="InterPro" id="IPR018247">
    <property type="entry name" value="EF_Hand_1_Ca_BS"/>
</dbReference>
<dbReference type="EMBL" id="MCGO01000005">
    <property type="protein sequence ID" value="ORY51641.1"/>
    <property type="molecule type" value="Genomic_DNA"/>
</dbReference>
<organism evidence="6 7">
    <name type="scientific">Rhizoclosmatium globosum</name>
    <dbReference type="NCBI Taxonomy" id="329046"/>
    <lineage>
        <taxon>Eukaryota</taxon>
        <taxon>Fungi</taxon>
        <taxon>Fungi incertae sedis</taxon>
        <taxon>Chytridiomycota</taxon>
        <taxon>Chytridiomycota incertae sedis</taxon>
        <taxon>Chytridiomycetes</taxon>
        <taxon>Chytridiales</taxon>
        <taxon>Chytriomycetaceae</taxon>
        <taxon>Rhizoclosmatium</taxon>
    </lineage>
</organism>